<comment type="caution">
    <text evidence="1">The sequence shown here is derived from an EMBL/GenBank/DDBJ whole genome shotgun (WGS) entry which is preliminary data.</text>
</comment>
<name>A0ACC7P2M3_9BACL</name>
<keyword evidence="1" id="KW-0969">Cilium</keyword>
<proteinExistence type="predicted"/>
<organism evidence="1 2">
    <name type="scientific">Paenibacillus mesotrionivorans</name>
    <dbReference type="NCBI Taxonomy" id="3160968"/>
    <lineage>
        <taxon>Bacteria</taxon>
        <taxon>Bacillati</taxon>
        <taxon>Bacillota</taxon>
        <taxon>Bacilli</taxon>
        <taxon>Bacillales</taxon>
        <taxon>Paenibacillaceae</taxon>
        <taxon>Paenibacillus</taxon>
    </lineage>
</organism>
<reference evidence="1" key="1">
    <citation type="submission" date="2024-12" db="EMBL/GenBank/DDBJ databases">
        <authorList>
            <person name="Wu N."/>
        </authorList>
    </citation>
    <scope>NUCLEOTIDE SEQUENCE</scope>
    <source>
        <strain evidence="1">P15</strain>
    </source>
</reference>
<evidence type="ECO:0000313" key="1">
    <source>
        <dbReference type="EMBL" id="MFM9330665.1"/>
    </source>
</evidence>
<keyword evidence="1" id="KW-0966">Cell projection</keyword>
<sequence>MIGNPYQKYQQSSVQSAPPGQLLVMLYDGAIRFTKAGIEGIESRNYEKANHNLQKAQAIIHELIASLNFDYPISNNLMQVYEYMLYQLIQSNTYKKAASANEVLGYLMELRESWAKAARVQTDQAGDQHG</sequence>
<keyword evidence="2" id="KW-1185">Reference proteome</keyword>
<keyword evidence="1" id="KW-0282">Flagellum</keyword>
<evidence type="ECO:0000313" key="2">
    <source>
        <dbReference type="Proteomes" id="UP001631969"/>
    </source>
</evidence>
<accession>A0ACC7P2M3</accession>
<dbReference type="Proteomes" id="UP001631969">
    <property type="component" value="Unassembled WGS sequence"/>
</dbReference>
<gene>
    <name evidence="1" type="primary">fliS</name>
    <name evidence="1" type="ORF">ACI1P1_20450</name>
</gene>
<dbReference type="EMBL" id="JBJURJ010000014">
    <property type="protein sequence ID" value="MFM9330665.1"/>
    <property type="molecule type" value="Genomic_DNA"/>
</dbReference>
<protein>
    <submittedName>
        <fullName evidence="1">Flagellar export chaperone FliS</fullName>
    </submittedName>
</protein>